<protein>
    <submittedName>
        <fullName evidence="2">Uncharacterized protein</fullName>
    </submittedName>
</protein>
<keyword evidence="1" id="KW-0732">Signal</keyword>
<dbReference type="Gene3D" id="3.20.20.80">
    <property type="entry name" value="Glycosidases"/>
    <property type="match status" value="1"/>
</dbReference>
<evidence type="ECO:0000313" key="2">
    <source>
        <dbReference type="EMBL" id="PWK83584.1"/>
    </source>
</evidence>
<feature type="chain" id="PRO_5016414212" evidence="1">
    <location>
        <begin position="33"/>
        <end position="69"/>
    </location>
</feature>
<evidence type="ECO:0000313" key="3">
    <source>
        <dbReference type="Proteomes" id="UP000246005"/>
    </source>
</evidence>
<dbReference type="EMBL" id="QGHB01000010">
    <property type="protein sequence ID" value="PWK83584.1"/>
    <property type="molecule type" value="Genomic_DNA"/>
</dbReference>
<dbReference type="Proteomes" id="UP000246005">
    <property type="component" value="Unassembled WGS sequence"/>
</dbReference>
<name>A0A316HT30_9PSEU</name>
<reference evidence="2 3" key="1">
    <citation type="submission" date="2018-05" db="EMBL/GenBank/DDBJ databases">
        <title>Genomic Encyclopedia of Type Strains, Phase IV (KMG-IV): sequencing the most valuable type-strain genomes for metagenomic binning, comparative biology and taxonomic classification.</title>
        <authorList>
            <person name="Goeker M."/>
        </authorList>
    </citation>
    <scope>NUCLEOTIDE SEQUENCE [LARGE SCALE GENOMIC DNA]</scope>
    <source>
        <strain evidence="2 3">DSM 45480</strain>
    </source>
</reference>
<dbReference type="AlphaFoldDB" id="A0A316HT30"/>
<gene>
    <name evidence="2" type="ORF">C8D88_11040</name>
</gene>
<feature type="signal peptide" evidence="1">
    <location>
        <begin position="1"/>
        <end position="32"/>
    </location>
</feature>
<proteinExistence type="predicted"/>
<evidence type="ECO:0000256" key="1">
    <source>
        <dbReference type="SAM" id="SignalP"/>
    </source>
</evidence>
<sequence>MASNARRFRASFLAAVLAIAASASGLASPASADTMNQRNAAQIVADMGTGWNLGNRLESTLDRTPNETA</sequence>
<comment type="caution">
    <text evidence="2">The sequence shown here is derived from an EMBL/GenBank/DDBJ whole genome shotgun (WGS) entry which is preliminary data.</text>
</comment>
<organism evidence="2 3">
    <name type="scientific">Lentzea atacamensis</name>
    <dbReference type="NCBI Taxonomy" id="531938"/>
    <lineage>
        <taxon>Bacteria</taxon>
        <taxon>Bacillati</taxon>
        <taxon>Actinomycetota</taxon>
        <taxon>Actinomycetes</taxon>
        <taxon>Pseudonocardiales</taxon>
        <taxon>Pseudonocardiaceae</taxon>
        <taxon>Lentzea</taxon>
    </lineage>
</organism>
<accession>A0A316HT30</accession>